<gene>
    <name evidence="2" type="ORF">GCM10011396_38520</name>
</gene>
<accession>A0A916UVU0</accession>
<name>A0A916UVU0_9BURK</name>
<keyword evidence="1" id="KW-1133">Transmembrane helix</keyword>
<dbReference type="EMBL" id="BMED01000004">
    <property type="protein sequence ID" value="GGC87548.1"/>
    <property type="molecule type" value="Genomic_DNA"/>
</dbReference>
<feature type="transmembrane region" description="Helical" evidence="1">
    <location>
        <begin position="15"/>
        <end position="35"/>
    </location>
</feature>
<evidence type="ECO:0000256" key="1">
    <source>
        <dbReference type="SAM" id="Phobius"/>
    </source>
</evidence>
<protein>
    <submittedName>
        <fullName evidence="2">Uncharacterized protein</fullName>
    </submittedName>
</protein>
<sequence length="94" mass="10201">MTTPHNDFLLYASELGILGLGALLWLIGMQAFLAIRIGGQRGMQLALLTVAMTIGGLFNAILRDGVFGMAFMILLANPMAGMHRKRSTHELTDL</sequence>
<evidence type="ECO:0000313" key="2">
    <source>
        <dbReference type="EMBL" id="GGC87548.1"/>
    </source>
</evidence>
<reference evidence="2" key="1">
    <citation type="journal article" date="2014" name="Int. J. Syst. Evol. Microbiol.">
        <title>Complete genome sequence of Corynebacterium casei LMG S-19264T (=DSM 44701T), isolated from a smear-ripened cheese.</title>
        <authorList>
            <consortium name="US DOE Joint Genome Institute (JGI-PGF)"/>
            <person name="Walter F."/>
            <person name="Albersmeier A."/>
            <person name="Kalinowski J."/>
            <person name="Ruckert C."/>
        </authorList>
    </citation>
    <scope>NUCLEOTIDE SEQUENCE</scope>
    <source>
        <strain evidence="2">CGMCC 1.10998</strain>
    </source>
</reference>
<comment type="caution">
    <text evidence="2">The sequence shown here is derived from an EMBL/GenBank/DDBJ whole genome shotgun (WGS) entry which is preliminary data.</text>
</comment>
<organism evidence="2 3">
    <name type="scientific">Undibacterium terreum</name>
    <dbReference type="NCBI Taxonomy" id="1224302"/>
    <lineage>
        <taxon>Bacteria</taxon>
        <taxon>Pseudomonadati</taxon>
        <taxon>Pseudomonadota</taxon>
        <taxon>Betaproteobacteria</taxon>
        <taxon>Burkholderiales</taxon>
        <taxon>Oxalobacteraceae</taxon>
        <taxon>Undibacterium</taxon>
    </lineage>
</organism>
<keyword evidence="3" id="KW-1185">Reference proteome</keyword>
<feature type="transmembrane region" description="Helical" evidence="1">
    <location>
        <begin position="42"/>
        <end position="60"/>
    </location>
</feature>
<dbReference type="Proteomes" id="UP000637423">
    <property type="component" value="Unassembled WGS sequence"/>
</dbReference>
<evidence type="ECO:0000313" key="3">
    <source>
        <dbReference type="Proteomes" id="UP000637423"/>
    </source>
</evidence>
<dbReference type="AlphaFoldDB" id="A0A916UVU0"/>
<reference evidence="2" key="2">
    <citation type="submission" date="2020-09" db="EMBL/GenBank/DDBJ databases">
        <authorList>
            <person name="Sun Q."/>
            <person name="Zhou Y."/>
        </authorList>
    </citation>
    <scope>NUCLEOTIDE SEQUENCE</scope>
    <source>
        <strain evidence="2">CGMCC 1.10998</strain>
    </source>
</reference>
<keyword evidence="1" id="KW-0812">Transmembrane</keyword>
<proteinExistence type="predicted"/>
<keyword evidence="1" id="KW-0472">Membrane</keyword>